<feature type="binding site" evidence="7">
    <location>
        <position position="35"/>
    </location>
    <ligand>
        <name>Mg(2+)</name>
        <dbReference type="ChEBI" id="CHEBI:18420"/>
        <label>1</label>
    </ligand>
</feature>
<dbReference type="PROSITE" id="PS00728">
    <property type="entry name" value="AP_NUCLEASE_F1_3"/>
    <property type="match status" value="1"/>
</dbReference>
<dbReference type="PANTHER" id="PTHR22748">
    <property type="entry name" value="AP ENDONUCLEASE"/>
    <property type="match status" value="1"/>
</dbReference>
<evidence type="ECO:0000256" key="5">
    <source>
        <dbReference type="ARBA" id="ARBA00022842"/>
    </source>
</evidence>
<dbReference type="RefSeq" id="WP_048101942.1">
    <property type="nucleotide sequence ID" value="NZ_LKBH01000021.1"/>
</dbReference>
<reference evidence="10 11" key="1">
    <citation type="submission" date="2015-09" db="EMBL/GenBank/DDBJ databases">
        <title>Heavy metals and arsenic resistance mechanisms in polyextremophilic archaea of the family Ferroplasmaceae.</title>
        <authorList>
            <person name="Bulaev A.G."/>
            <person name="Kanygina A.V."/>
        </authorList>
    </citation>
    <scope>NUCLEOTIDE SEQUENCE [LARGE SCALE GENOMIC DNA]</scope>
    <source>
        <strain evidence="10 11">BH2</strain>
    </source>
</reference>
<protein>
    <submittedName>
        <fullName evidence="10">Exodeoxyribonuclease III</fullName>
    </submittedName>
</protein>
<keyword evidence="5 7" id="KW-0460">Magnesium</keyword>
<dbReference type="InParanoid" id="A0A0N8VLI1"/>
<feature type="binding site" evidence="7">
    <location>
        <position position="148"/>
    </location>
    <ligand>
        <name>Mg(2+)</name>
        <dbReference type="ChEBI" id="CHEBI:18420"/>
        <label>1</label>
    </ligand>
</feature>
<dbReference type="PANTHER" id="PTHR22748:SF6">
    <property type="entry name" value="DNA-(APURINIC OR APYRIMIDINIC SITE) ENDONUCLEASE"/>
    <property type="match status" value="1"/>
</dbReference>
<feature type="site" description="Important for catalytic activity" evidence="8">
    <location>
        <position position="217"/>
    </location>
</feature>
<dbReference type="NCBIfam" id="TIGR00195">
    <property type="entry name" value="exoDNase_III"/>
    <property type="match status" value="1"/>
</dbReference>
<dbReference type="EMBL" id="LKBH01000021">
    <property type="protein sequence ID" value="KQB36588.1"/>
    <property type="molecule type" value="Genomic_DNA"/>
</dbReference>
<dbReference type="InterPro" id="IPR020848">
    <property type="entry name" value="AP_endonuclease_F1_CS"/>
</dbReference>
<feature type="active site" description="Proton donor/acceptor" evidence="6">
    <location>
        <position position="146"/>
    </location>
</feature>
<evidence type="ECO:0000313" key="10">
    <source>
        <dbReference type="EMBL" id="KQB36588.1"/>
    </source>
</evidence>
<evidence type="ECO:0000256" key="6">
    <source>
        <dbReference type="PIRSR" id="PIRSR604808-1"/>
    </source>
</evidence>
<dbReference type="GO" id="GO:0008311">
    <property type="term" value="F:double-stranded DNA 3'-5' DNA exonuclease activity"/>
    <property type="evidence" value="ECO:0007669"/>
    <property type="project" value="TreeGrafter"/>
</dbReference>
<comment type="similarity">
    <text evidence="2">Belongs to the DNA repair enzymes AP/ExoA family.</text>
</comment>
<dbReference type="Pfam" id="PF03372">
    <property type="entry name" value="Exo_endo_phos"/>
    <property type="match status" value="1"/>
</dbReference>
<name>A0A0N8VLI1_9ARCH</name>
<feature type="binding site" evidence="7">
    <location>
        <position position="146"/>
    </location>
    <ligand>
        <name>Mg(2+)</name>
        <dbReference type="ChEBI" id="CHEBI:18420"/>
        <label>1</label>
    </ligand>
</feature>
<dbReference type="AlphaFoldDB" id="A0A0N8VLI1"/>
<evidence type="ECO:0000259" key="9">
    <source>
        <dbReference type="Pfam" id="PF03372"/>
    </source>
</evidence>
<dbReference type="InterPro" id="IPR004808">
    <property type="entry name" value="AP_endonuc_1"/>
</dbReference>
<keyword evidence="3 7" id="KW-0479">Metal-binding</keyword>
<evidence type="ECO:0000256" key="1">
    <source>
        <dbReference type="ARBA" id="ARBA00001936"/>
    </source>
</evidence>
<evidence type="ECO:0000313" key="11">
    <source>
        <dbReference type="Proteomes" id="UP000050301"/>
    </source>
</evidence>
<feature type="active site" description="Proton acceptor" evidence="6">
    <location>
        <position position="243"/>
    </location>
</feature>
<keyword evidence="4" id="KW-0378">Hydrolase</keyword>
<feature type="active site" evidence="6">
    <location>
        <position position="107"/>
    </location>
</feature>
<organism evidence="10 11">
    <name type="scientific">Acidiplasma cupricumulans</name>
    <dbReference type="NCBI Taxonomy" id="312540"/>
    <lineage>
        <taxon>Archaea</taxon>
        <taxon>Methanobacteriati</taxon>
        <taxon>Thermoplasmatota</taxon>
        <taxon>Thermoplasmata</taxon>
        <taxon>Thermoplasmatales</taxon>
        <taxon>Ferroplasmaceae</taxon>
        <taxon>Acidiplasma</taxon>
    </lineage>
</organism>
<feature type="domain" description="Endonuclease/exonuclease/phosphatase" evidence="9">
    <location>
        <begin position="4"/>
        <end position="243"/>
    </location>
</feature>
<evidence type="ECO:0000256" key="4">
    <source>
        <dbReference type="ARBA" id="ARBA00022801"/>
    </source>
</evidence>
<comment type="cofactor">
    <cofactor evidence="1">
        <name>Mn(2+)</name>
        <dbReference type="ChEBI" id="CHEBI:29035"/>
    </cofactor>
</comment>
<dbReference type="GO" id="GO:0006284">
    <property type="term" value="P:base-excision repair"/>
    <property type="evidence" value="ECO:0007669"/>
    <property type="project" value="TreeGrafter"/>
</dbReference>
<dbReference type="Proteomes" id="UP000050301">
    <property type="component" value="Unassembled WGS sequence"/>
</dbReference>
<gene>
    <name evidence="10" type="ORF">AOG55_03705</name>
</gene>
<dbReference type="GO" id="GO:0003906">
    <property type="term" value="F:DNA-(apurinic or apyrimidinic site) endonuclease activity"/>
    <property type="evidence" value="ECO:0007669"/>
    <property type="project" value="TreeGrafter"/>
</dbReference>
<dbReference type="InterPro" id="IPR036691">
    <property type="entry name" value="Endo/exonu/phosph_ase_sf"/>
</dbReference>
<feature type="binding site" evidence="7">
    <location>
        <position position="243"/>
    </location>
    <ligand>
        <name>Mg(2+)</name>
        <dbReference type="ChEBI" id="CHEBI:18420"/>
        <label>1</label>
    </ligand>
</feature>
<dbReference type="InterPro" id="IPR005135">
    <property type="entry name" value="Endo/exonuclease/phosphatase"/>
</dbReference>
<feature type="site" description="Transition state stabilizer" evidence="8">
    <location>
        <position position="148"/>
    </location>
</feature>
<evidence type="ECO:0000256" key="2">
    <source>
        <dbReference type="ARBA" id="ARBA00007092"/>
    </source>
</evidence>
<accession>A0A0N8VLI1</accession>
<dbReference type="GO" id="GO:0046872">
    <property type="term" value="F:metal ion binding"/>
    <property type="evidence" value="ECO:0007669"/>
    <property type="project" value="UniProtKB-KW"/>
</dbReference>
<dbReference type="PROSITE" id="PS51435">
    <property type="entry name" value="AP_NUCLEASE_F1_4"/>
    <property type="match status" value="1"/>
</dbReference>
<dbReference type="GO" id="GO:0008081">
    <property type="term" value="F:phosphoric diester hydrolase activity"/>
    <property type="evidence" value="ECO:0007669"/>
    <property type="project" value="TreeGrafter"/>
</dbReference>
<dbReference type="FunCoup" id="A0A0N8VLI1">
    <property type="interactions" value="155"/>
</dbReference>
<keyword evidence="7" id="KW-0464">Manganese</keyword>
<feature type="site" description="Interaction with DNA substrate" evidence="8">
    <location>
        <position position="243"/>
    </location>
</feature>
<proteinExistence type="inferred from homology"/>
<comment type="cofactor">
    <cofactor evidence="7">
        <name>Mg(2+)</name>
        <dbReference type="ChEBI" id="CHEBI:18420"/>
    </cofactor>
    <cofactor evidence="7">
        <name>Mn(2+)</name>
        <dbReference type="ChEBI" id="CHEBI:29035"/>
    </cofactor>
    <text evidence="7">Probably binds two magnesium or manganese ions per subunit.</text>
</comment>
<dbReference type="SUPFAM" id="SSF56219">
    <property type="entry name" value="DNase I-like"/>
    <property type="match status" value="1"/>
</dbReference>
<dbReference type="GO" id="GO:0003677">
    <property type="term" value="F:DNA binding"/>
    <property type="evidence" value="ECO:0007669"/>
    <property type="project" value="InterPro"/>
</dbReference>
<sequence>MKILSWNVNGLRAAVKNGIIDFLKKENPDIILFQETKVDNMSVPEEIYHLDYKVYINPAQKKGYSGTMALTKTEPLDYVAGIGNKDFDSEGRVQTFNFDDYYLINSYFPNSQHGLTRLDYKIEFDHEILKYCDDLKSKKGVIITGDFNVAHEEIDIARPKDNQNNAGFTQQERDFMTEFLNHGYIDTYRYFHKEPNHYSWWSYRFNAREKNIGWRIDYFVVSKDFIKNVNDSLILENVMGSDHAPIELILK</sequence>
<evidence type="ECO:0000256" key="7">
    <source>
        <dbReference type="PIRSR" id="PIRSR604808-2"/>
    </source>
</evidence>
<keyword evidence="11" id="KW-1185">Reference proteome</keyword>
<dbReference type="Gene3D" id="3.60.10.10">
    <property type="entry name" value="Endonuclease/exonuclease/phosphatase"/>
    <property type="match status" value="1"/>
</dbReference>
<evidence type="ECO:0000256" key="8">
    <source>
        <dbReference type="PIRSR" id="PIRSR604808-3"/>
    </source>
</evidence>
<evidence type="ECO:0000256" key="3">
    <source>
        <dbReference type="ARBA" id="ARBA00022723"/>
    </source>
</evidence>
<feature type="binding site" evidence="7">
    <location>
        <position position="242"/>
    </location>
    <ligand>
        <name>Mg(2+)</name>
        <dbReference type="ChEBI" id="CHEBI:18420"/>
        <label>1</label>
    </ligand>
</feature>
<feature type="binding site" evidence="7">
    <location>
        <position position="7"/>
    </location>
    <ligand>
        <name>Mg(2+)</name>
        <dbReference type="ChEBI" id="CHEBI:18420"/>
        <label>1</label>
    </ligand>
</feature>
<dbReference type="NCBIfam" id="TIGR00633">
    <property type="entry name" value="xth"/>
    <property type="match status" value="1"/>
</dbReference>
<comment type="caution">
    <text evidence="10">The sequence shown here is derived from an EMBL/GenBank/DDBJ whole genome shotgun (WGS) entry which is preliminary data.</text>
</comment>
<dbReference type="GeneID" id="84221907"/>
<dbReference type="CDD" id="cd09073">
    <property type="entry name" value="ExoIII_AP-endo"/>
    <property type="match status" value="1"/>
</dbReference>